<reference evidence="3 4" key="1">
    <citation type="submission" date="2019-02" db="EMBL/GenBank/DDBJ databases">
        <title>Paenibacillus sp. nov., isolated from surface-sterilized tissue of Thalictrum simplex L.</title>
        <authorList>
            <person name="Tuo L."/>
        </authorList>
    </citation>
    <scope>NUCLEOTIDE SEQUENCE [LARGE SCALE GENOMIC DNA]</scope>
    <source>
        <strain evidence="3 4">N2SHLJ1</strain>
    </source>
</reference>
<comment type="caution">
    <text evidence="3">The sequence shown here is derived from an EMBL/GenBank/DDBJ whole genome shotgun (WGS) entry which is preliminary data.</text>
</comment>
<evidence type="ECO:0000256" key="1">
    <source>
        <dbReference type="SAM" id="MobiDB-lite"/>
    </source>
</evidence>
<dbReference type="PROSITE" id="PS51677">
    <property type="entry name" value="NODB"/>
    <property type="match status" value="1"/>
</dbReference>
<dbReference type="GO" id="GO:0005975">
    <property type="term" value="P:carbohydrate metabolic process"/>
    <property type="evidence" value="ECO:0007669"/>
    <property type="project" value="InterPro"/>
</dbReference>
<dbReference type="InterPro" id="IPR002509">
    <property type="entry name" value="NODB_dom"/>
</dbReference>
<name>A0A4V2J341_9BACL</name>
<dbReference type="InterPro" id="IPR036582">
    <property type="entry name" value="Mao_N_sf"/>
</dbReference>
<dbReference type="PANTHER" id="PTHR10587:SF125">
    <property type="entry name" value="POLYSACCHARIDE DEACETYLASE YHEN-RELATED"/>
    <property type="match status" value="1"/>
</dbReference>
<feature type="compositionally biased region" description="Pro residues" evidence="1">
    <location>
        <begin position="309"/>
        <end position="320"/>
    </location>
</feature>
<sequence length="452" mass="50626">MEQRRSFTRLAKKNFLMMVMMFQALLAIFPFLAYAGIPEDLDTAAVFKQLKSGSHVGGDKEYNSPEEPTVYLTFDDGPSKLTGRVLDILQDEGVKATFFVLGNEARQRPDTVRRIVQEGHALGNHSYNHVYSELYGAGFSPFWKQIQKTEDILNDIAGVRPALVRAPGGTYGNFDPFYFYYMEQAGYSVFDWNIDSGDASRAGVKASEITATVKKGPFRHEVILLMHDGSGHDESVKALPEVIHLFKDKGYTFSVLSPLVKPPVLTAVKPKWARSYTEAGFEDQLSLSLDHAALLEPQEAKSGPQDAAPQPPSEPQPPAVPLLLQLGERRLELKGEEYIARQDRVDVPLRRLIEEIGGRVKWDDARMTATVVYGSSRIDFDLPRHEIRLKRPEYKISTFSLAPMELSNGSLMVPLRTTLELLGSRIASYSMGDELREVTAELHPYIAFGNRL</sequence>
<dbReference type="Pfam" id="PF01522">
    <property type="entry name" value="Polysacc_deac_1"/>
    <property type="match status" value="1"/>
</dbReference>
<dbReference type="EMBL" id="SIRE01000038">
    <property type="protein sequence ID" value="TBL69398.1"/>
    <property type="molecule type" value="Genomic_DNA"/>
</dbReference>
<dbReference type="SUPFAM" id="SSF55383">
    <property type="entry name" value="Copper amine oxidase, domain N"/>
    <property type="match status" value="1"/>
</dbReference>
<protein>
    <submittedName>
        <fullName evidence="3">Polysaccharide deacetylase</fullName>
    </submittedName>
</protein>
<dbReference type="OrthoDB" id="258610at2"/>
<evidence type="ECO:0000313" key="4">
    <source>
        <dbReference type="Proteomes" id="UP000293142"/>
    </source>
</evidence>
<dbReference type="Gene3D" id="3.30.457.10">
    <property type="entry name" value="Copper amine oxidase-like, N-terminal domain"/>
    <property type="match status" value="1"/>
</dbReference>
<proteinExistence type="predicted"/>
<feature type="domain" description="NodB homology" evidence="2">
    <location>
        <begin position="68"/>
        <end position="254"/>
    </location>
</feature>
<evidence type="ECO:0000313" key="3">
    <source>
        <dbReference type="EMBL" id="TBL69398.1"/>
    </source>
</evidence>
<dbReference type="InterPro" id="IPR050248">
    <property type="entry name" value="Polysacc_deacetylase_ArnD"/>
</dbReference>
<dbReference type="AlphaFoldDB" id="A0A4V2J341"/>
<gene>
    <name evidence="3" type="ORF">EYB31_36025</name>
</gene>
<dbReference type="SUPFAM" id="SSF88713">
    <property type="entry name" value="Glycoside hydrolase/deacetylase"/>
    <property type="match status" value="1"/>
</dbReference>
<dbReference type="InterPro" id="IPR011330">
    <property type="entry name" value="Glyco_hydro/deAcase_b/a-brl"/>
</dbReference>
<dbReference type="PANTHER" id="PTHR10587">
    <property type="entry name" value="GLYCOSYL TRANSFERASE-RELATED"/>
    <property type="match status" value="1"/>
</dbReference>
<organism evidence="3 4">
    <name type="scientific">Paenibacillus thalictri</name>
    <dbReference type="NCBI Taxonomy" id="2527873"/>
    <lineage>
        <taxon>Bacteria</taxon>
        <taxon>Bacillati</taxon>
        <taxon>Bacillota</taxon>
        <taxon>Bacilli</taxon>
        <taxon>Bacillales</taxon>
        <taxon>Paenibacillaceae</taxon>
        <taxon>Paenibacillus</taxon>
    </lineage>
</organism>
<dbReference type="Proteomes" id="UP000293142">
    <property type="component" value="Unassembled WGS sequence"/>
</dbReference>
<dbReference type="Pfam" id="PF07833">
    <property type="entry name" value="Cu_amine_oxidN1"/>
    <property type="match status" value="1"/>
</dbReference>
<dbReference type="Gene3D" id="3.20.20.370">
    <property type="entry name" value="Glycoside hydrolase/deacetylase"/>
    <property type="match status" value="1"/>
</dbReference>
<evidence type="ECO:0000259" key="2">
    <source>
        <dbReference type="PROSITE" id="PS51677"/>
    </source>
</evidence>
<dbReference type="InterPro" id="IPR012854">
    <property type="entry name" value="Cu_amine_oxidase-like_N"/>
</dbReference>
<accession>A0A4V2J341</accession>
<dbReference type="CDD" id="cd10944">
    <property type="entry name" value="CE4_SmPgdA_like"/>
    <property type="match status" value="1"/>
</dbReference>
<keyword evidence="4" id="KW-1185">Reference proteome</keyword>
<dbReference type="GO" id="GO:0016810">
    <property type="term" value="F:hydrolase activity, acting on carbon-nitrogen (but not peptide) bonds"/>
    <property type="evidence" value="ECO:0007669"/>
    <property type="project" value="InterPro"/>
</dbReference>
<feature type="region of interest" description="Disordered" evidence="1">
    <location>
        <begin position="299"/>
        <end position="320"/>
    </location>
</feature>